<protein>
    <submittedName>
        <fullName evidence="2">Uncharacterized protein</fullName>
    </submittedName>
</protein>
<organism evidence="2 3">
    <name type="scientific">Modicella reniformis</name>
    <dbReference type="NCBI Taxonomy" id="1440133"/>
    <lineage>
        <taxon>Eukaryota</taxon>
        <taxon>Fungi</taxon>
        <taxon>Fungi incertae sedis</taxon>
        <taxon>Mucoromycota</taxon>
        <taxon>Mortierellomycotina</taxon>
        <taxon>Mortierellomycetes</taxon>
        <taxon>Mortierellales</taxon>
        <taxon>Mortierellaceae</taxon>
        <taxon>Modicella</taxon>
    </lineage>
</organism>
<proteinExistence type="predicted"/>
<accession>A0A9P6JFY0</accession>
<gene>
    <name evidence="2" type="ORF">BGZ65_010550</name>
</gene>
<feature type="compositionally biased region" description="Low complexity" evidence="1">
    <location>
        <begin position="1"/>
        <end position="25"/>
    </location>
</feature>
<dbReference type="OrthoDB" id="2447829at2759"/>
<evidence type="ECO:0000256" key="1">
    <source>
        <dbReference type="SAM" id="MobiDB-lite"/>
    </source>
</evidence>
<keyword evidence="3" id="KW-1185">Reference proteome</keyword>
<feature type="region of interest" description="Disordered" evidence="1">
    <location>
        <begin position="1"/>
        <end position="39"/>
    </location>
</feature>
<comment type="caution">
    <text evidence="2">The sequence shown here is derived from an EMBL/GenBank/DDBJ whole genome shotgun (WGS) entry which is preliminary data.</text>
</comment>
<evidence type="ECO:0000313" key="2">
    <source>
        <dbReference type="EMBL" id="KAF9971244.1"/>
    </source>
</evidence>
<dbReference type="EMBL" id="JAAAHW010004839">
    <property type="protein sequence ID" value="KAF9971244.1"/>
    <property type="molecule type" value="Genomic_DNA"/>
</dbReference>
<feature type="compositionally biased region" description="Polar residues" evidence="1">
    <location>
        <begin position="26"/>
        <end position="39"/>
    </location>
</feature>
<dbReference type="Proteomes" id="UP000749646">
    <property type="component" value="Unassembled WGS sequence"/>
</dbReference>
<sequence>MSLFKSSKNKSASAAASPSATPRASMQDQRPASANKMTQEQALEILLRKTMTDAASAIQDHMSKISSQGFRAQFSSKVIVIPIRHDKKSGQRIVRWKDIQQCFKDAQYITNGEEVVLFLTDDDLDE</sequence>
<dbReference type="AlphaFoldDB" id="A0A9P6JFY0"/>
<evidence type="ECO:0000313" key="3">
    <source>
        <dbReference type="Proteomes" id="UP000749646"/>
    </source>
</evidence>
<name>A0A9P6JFY0_9FUNG</name>
<reference evidence="2" key="1">
    <citation type="journal article" date="2020" name="Fungal Divers.">
        <title>Resolving the Mortierellaceae phylogeny through synthesis of multi-gene phylogenetics and phylogenomics.</title>
        <authorList>
            <person name="Vandepol N."/>
            <person name="Liber J."/>
            <person name="Desiro A."/>
            <person name="Na H."/>
            <person name="Kennedy M."/>
            <person name="Barry K."/>
            <person name="Grigoriev I.V."/>
            <person name="Miller A.N."/>
            <person name="O'Donnell K."/>
            <person name="Stajich J.E."/>
            <person name="Bonito G."/>
        </authorList>
    </citation>
    <scope>NUCLEOTIDE SEQUENCE</scope>
    <source>
        <strain evidence="2">MES-2147</strain>
    </source>
</reference>